<dbReference type="Pfam" id="PF25762">
    <property type="entry name" value="HAUS1"/>
    <property type="match status" value="1"/>
</dbReference>
<keyword evidence="8" id="KW-0206">Cytoskeleton</keyword>
<dbReference type="InParanoid" id="A0A401G8Q1"/>
<keyword evidence="7 10" id="KW-0175">Coiled coil</keyword>
<dbReference type="InterPro" id="IPR026243">
    <property type="entry name" value="HAUS1"/>
</dbReference>
<evidence type="ECO:0000256" key="3">
    <source>
        <dbReference type="ARBA" id="ARBA00022490"/>
    </source>
</evidence>
<keyword evidence="12" id="KW-1185">Reference proteome</keyword>
<dbReference type="GO" id="GO:0051225">
    <property type="term" value="P:spindle assembly"/>
    <property type="evidence" value="ECO:0007669"/>
    <property type="project" value="InterPro"/>
</dbReference>
<evidence type="ECO:0000313" key="11">
    <source>
        <dbReference type="EMBL" id="GBE78545.1"/>
    </source>
</evidence>
<comment type="subcellular location">
    <subcellularLocation>
        <location evidence="1">Cytoplasm</location>
        <location evidence="1">Cytoskeleton</location>
        <location evidence="1">Spindle</location>
    </subcellularLocation>
</comment>
<dbReference type="Proteomes" id="UP000287166">
    <property type="component" value="Unassembled WGS sequence"/>
</dbReference>
<keyword evidence="3" id="KW-0963">Cytoplasm</keyword>
<reference evidence="11 12" key="1">
    <citation type="journal article" date="2018" name="Sci. Rep.">
        <title>Genome sequence of the cauliflower mushroom Sparassis crispa (Hanabiratake) and its association with beneficial usage.</title>
        <authorList>
            <person name="Kiyama R."/>
            <person name="Furutani Y."/>
            <person name="Kawaguchi K."/>
            <person name="Nakanishi T."/>
        </authorList>
    </citation>
    <scope>NUCLEOTIDE SEQUENCE [LARGE SCALE GENOMIC DNA]</scope>
</reference>
<evidence type="ECO:0000256" key="5">
    <source>
        <dbReference type="ARBA" id="ARBA00022701"/>
    </source>
</evidence>
<dbReference type="GeneID" id="38775462"/>
<name>A0A401G8Q1_9APHY</name>
<evidence type="ECO:0000256" key="8">
    <source>
        <dbReference type="ARBA" id="ARBA00023212"/>
    </source>
</evidence>
<dbReference type="GO" id="GO:0005819">
    <property type="term" value="C:spindle"/>
    <property type="evidence" value="ECO:0007669"/>
    <property type="project" value="UniProtKB-SubCell"/>
</dbReference>
<dbReference type="GO" id="GO:0051301">
    <property type="term" value="P:cell division"/>
    <property type="evidence" value="ECO:0007669"/>
    <property type="project" value="UniProtKB-KW"/>
</dbReference>
<evidence type="ECO:0000256" key="10">
    <source>
        <dbReference type="SAM" id="Coils"/>
    </source>
</evidence>
<dbReference type="AlphaFoldDB" id="A0A401G8Q1"/>
<dbReference type="RefSeq" id="XP_027609458.1">
    <property type="nucleotide sequence ID" value="XM_027753657.1"/>
</dbReference>
<dbReference type="OrthoDB" id="5372507at2759"/>
<evidence type="ECO:0000256" key="6">
    <source>
        <dbReference type="ARBA" id="ARBA00022776"/>
    </source>
</evidence>
<evidence type="ECO:0000256" key="2">
    <source>
        <dbReference type="ARBA" id="ARBA00005479"/>
    </source>
</evidence>
<keyword evidence="4" id="KW-0132">Cell division</keyword>
<dbReference type="EMBL" id="BFAD01000001">
    <property type="protein sequence ID" value="GBE78545.1"/>
    <property type="molecule type" value="Genomic_DNA"/>
</dbReference>
<dbReference type="PANTHER" id="PTHR31570:SF1">
    <property type="entry name" value="HAUS AUGMIN-LIKE COMPLEX SUBUNIT 1"/>
    <property type="match status" value="1"/>
</dbReference>
<keyword evidence="9" id="KW-0131">Cell cycle</keyword>
<gene>
    <name evidence="11" type="ORF">SCP_0114340</name>
</gene>
<dbReference type="GO" id="GO:0005829">
    <property type="term" value="C:cytosol"/>
    <property type="evidence" value="ECO:0007669"/>
    <property type="project" value="TreeGrafter"/>
</dbReference>
<evidence type="ECO:0000256" key="7">
    <source>
        <dbReference type="ARBA" id="ARBA00023054"/>
    </source>
</evidence>
<dbReference type="GO" id="GO:0005874">
    <property type="term" value="C:microtubule"/>
    <property type="evidence" value="ECO:0007669"/>
    <property type="project" value="UniProtKB-KW"/>
</dbReference>
<evidence type="ECO:0000256" key="4">
    <source>
        <dbReference type="ARBA" id="ARBA00022618"/>
    </source>
</evidence>
<feature type="coiled-coil region" evidence="10">
    <location>
        <begin position="137"/>
        <end position="234"/>
    </location>
</feature>
<keyword evidence="6" id="KW-0498">Mitosis</keyword>
<evidence type="ECO:0000256" key="9">
    <source>
        <dbReference type="ARBA" id="ARBA00023306"/>
    </source>
</evidence>
<organism evidence="11 12">
    <name type="scientific">Sparassis crispa</name>
    <dbReference type="NCBI Taxonomy" id="139825"/>
    <lineage>
        <taxon>Eukaryota</taxon>
        <taxon>Fungi</taxon>
        <taxon>Dikarya</taxon>
        <taxon>Basidiomycota</taxon>
        <taxon>Agaricomycotina</taxon>
        <taxon>Agaricomycetes</taxon>
        <taxon>Polyporales</taxon>
        <taxon>Sparassidaceae</taxon>
        <taxon>Sparassis</taxon>
    </lineage>
</organism>
<comment type="caution">
    <text evidence="11">The sequence shown here is derived from an EMBL/GenBank/DDBJ whole genome shotgun (WGS) entry which is preliminary data.</text>
</comment>
<dbReference type="GO" id="GO:0070652">
    <property type="term" value="C:HAUS complex"/>
    <property type="evidence" value="ECO:0007669"/>
    <property type="project" value="InterPro"/>
</dbReference>
<comment type="similarity">
    <text evidence="2">Belongs to the HAUS1 family.</text>
</comment>
<accession>A0A401G8Q1</accession>
<evidence type="ECO:0000313" key="12">
    <source>
        <dbReference type="Proteomes" id="UP000287166"/>
    </source>
</evidence>
<proteinExistence type="inferred from homology"/>
<keyword evidence="5" id="KW-0493">Microtubule</keyword>
<sequence length="240" mass="26991">MSNQDISEDRSDDILRSLAGSPSHKAESYYELKGKGLPRLSSAFANAQFLPEELEDYVTILVDIADVLGIDDLSFSSFSNAICSLSSEELSLKRSSLRMQYAQDELLAHLASAEHLESLTQKWIKTIQAEPDPNASVSALERRKAALFAKAKEYQAELDAIMSQMPETPPVTATQLHALHKELKVKEQQLKEKRARVEAFQGVPPNLELARHELRNARDEQMKLIQLRERLLDRMASGMN</sequence>
<protein>
    <submittedName>
        <fullName evidence="11">Uncharacterized protein</fullName>
    </submittedName>
</protein>
<dbReference type="PANTHER" id="PTHR31570">
    <property type="entry name" value="HAUS AUGMIN-LIKE COMPLEX SUBUNIT 1"/>
    <property type="match status" value="1"/>
</dbReference>
<evidence type="ECO:0000256" key="1">
    <source>
        <dbReference type="ARBA" id="ARBA00004186"/>
    </source>
</evidence>